<keyword evidence="2" id="KW-1185">Reference proteome</keyword>
<dbReference type="Proteomes" id="UP000001882">
    <property type="component" value="Chromosome"/>
</dbReference>
<reference evidence="1 2" key="1">
    <citation type="journal article" date="2007" name="Appl. Environ. Microbiol.">
        <title>Isolation of key methanogens for global methane emission from rice paddy fields: a novel isolate affiliated with the clone cluster rice cluster I.</title>
        <authorList>
            <person name="Sakai S."/>
            <person name="Imachi H."/>
            <person name="Sekiguchi Y."/>
            <person name="Ohashi A."/>
            <person name="Harada H."/>
            <person name="Kamagata Y."/>
        </authorList>
    </citation>
    <scope>NUCLEOTIDE SEQUENCE [LARGE SCALE GENOMIC DNA]</scope>
    <source>
        <strain evidence="2">DSM 17711 / JCM 13418 / NBRC 101707 / SANAE</strain>
    </source>
</reference>
<dbReference type="STRING" id="304371.MCP_1780"/>
<name>D1YZI0_METPS</name>
<dbReference type="AlphaFoldDB" id="D1YZI0"/>
<evidence type="ECO:0000313" key="2">
    <source>
        <dbReference type="Proteomes" id="UP000001882"/>
    </source>
</evidence>
<organism evidence="1 2">
    <name type="scientific">Methanocella paludicola (strain DSM 17711 / JCM 13418 / NBRC 101707 / SANAE)</name>
    <dbReference type="NCBI Taxonomy" id="304371"/>
    <lineage>
        <taxon>Archaea</taxon>
        <taxon>Methanobacteriati</taxon>
        <taxon>Methanobacteriota</taxon>
        <taxon>Stenosarchaea group</taxon>
        <taxon>Methanomicrobia</taxon>
        <taxon>Methanocellales</taxon>
        <taxon>Methanocellaceae</taxon>
        <taxon>Methanocella</taxon>
    </lineage>
</organism>
<dbReference type="InParanoid" id="D1YZI0"/>
<evidence type="ECO:0000313" key="1">
    <source>
        <dbReference type="EMBL" id="BAI61852.1"/>
    </source>
</evidence>
<protein>
    <submittedName>
        <fullName evidence="1">Uncharacterized protein</fullName>
    </submittedName>
</protein>
<gene>
    <name evidence="1" type="ordered locus">MCP_1780</name>
</gene>
<reference evidence="2" key="3">
    <citation type="journal article" date="2011" name="PLoS ONE">
        <title>Genome sequence of a mesophilic hydrogenotrophic methanogen Methanocella paludicola, the first cultivated representative of the order Methanocellales.</title>
        <authorList>
            <person name="Sakai S."/>
            <person name="Takaki Y."/>
            <person name="Shimamura S."/>
            <person name="Sekine M."/>
            <person name="Tajima T."/>
            <person name="Kosugi H."/>
            <person name="Ichikawa N."/>
            <person name="Tasumi E."/>
            <person name="Hiraki A.T."/>
            <person name="Shimizu A."/>
            <person name="Kato Y."/>
            <person name="Nishiko R."/>
            <person name="Mori K."/>
            <person name="Fujita N."/>
            <person name="Imachi H."/>
            <person name="Takai K."/>
        </authorList>
    </citation>
    <scope>NUCLEOTIDE SEQUENCE [LARGE SCALE GENOMIC DNA]</scope>
    <source>
        <strain evidence="2">DSM 17711 / JCM 13418 / NBRC 101707 / SANAE</strain>
    </source>
</reference>
<accession>D1YZI0</accession>
<reference evidence="1 2" key="2">
    <citation type="journal article" date="2008" name="Int. J. Syst. Evol. Microbiol.">
        <title>Methanocella paludicola gen. nov., sp. nov., a methane-producing archaeon, the first isolate of the lineage 'Rice Cluster I', and proposal of the new archaeal order Methanocellales ord. nov.</title>
        <authorList>
            <person name="Sakai S."/>
            <person name="Imachi H."/>
            <person name="Hanada S."/>
            <person name="Ohashi A."/>
            <person name="Harada H."/>
            <person name="Kamagata Y."/>
        </authorList>
    </citation>
    <scope>NUCLEOTIDE SEQUENCE [LARGE SCALE GENOMIC DNA]</scope>
    <source>
        <strain evidence="2">DSM 17711 / JCM 13418 / NBRC 101707 / SANAE</strain>
    </source>
</reference>
<proteinExistence type="predicted"/>
<sequence length="183" mass="20675">MLIFIFIMAQIKVVLEIKKIHPGGDDTIYLDGEPQLVIEHDPKSGIGKFKQAKVKGKKVKSKIAIIGPIGNFPQDRDSDKFATVTIDGDCHIIEETINGIFKKLSMTEIPEEIRISPMPIYEIKSEIFFSDGTSEVSEHRIGTTTDPSELSFTRHWSKKIDGMDFPKSETILRKFVESGLMEY</sequence>
<dbReference type="EMBL" id="AP011532">
    <property type="protein sequence ID" value="BAI61852.1"/>
    <property type="molecule type" value="Genomic_DNA"/>
</dbReference>
<dbReference type="KEGG" id="mpd:MCP_1780"/>